<feature type="transmembrane region" description="Helical" evidence="1">
    <location>
        <begin position="986"/>
        <end position="1011"/>
    </location>
</feature>
<dbReference type="GO" id="GO:0005886">
    <property type="term" value="C:plasma membrane"/>
    <property type="evidence" value="ECO:0007669"/>
    <property type="project" value="TreeGrafter"/>
</dbReference>
<comment type="caution">
    <text evidence="2">The sequence shown here is derived from an EMBL/GenBank/DDBJ whole genome shotgun (WGS) entry which is preliminary data.</text>
</comment>
<feature type="transmembrane region" description="Helical" evidence="1">
    <location>
        <begin position="406"/>
        <end position="427"/>
    </location>
</feature>
<evidence type="ECO:0000313" key="2">
    <source>
        <dbReference type="EMBL" id="TGD72504.1"/>
    </source>
</evidence>
<feature type="transmembrane region" description="Helical" evidence="1">
    <location>
        <begin position="945"/>
        <end position="966"/>
    </location>
</feature>
<dbReference type="AlphaFoldDB" id="A0A4Z0LZ52"/>
<dbReference type="SUPFAM" id="SSF82866">
    <property type="entry name" value="Multidrug efflux transporter AcrB transmembrane domain"/>
    <property type="match status" value="2"/>
</dbReference>
<accession>A0A4Z0LZ52</accession>
<reference evidence="2 3" key="1">
    <citation type="submission" date="2019-04" db="EMBL/GenBank/DDBJ databases">
        <title>Taxonomy of novel Haliea sp. from mangrove soil of West Coast of India.</title>
        <authorList>
            <person name="Verma A."/>
            <person name="Kumar P."/>
            <person name="Krishnamurthi S."/>
        </authorList>
    </citation>
    <scope>NUCLEOTIDE SEQUENCE [LARGE SCALE GENOMIC DNA]</scope>
    <source>
        <strain evidence="2 3">SAOS-164</strain>
    </source>
</reference>
<proteinExistence type="predicted"/>
<dbReference type="GO" id="GO:0042910">
    <property type="term" value="F:xenobiotic transmembrane transporter activity"/>
    <property type="evidence" value="ECO:0007669"/>
    <property type="project" value="TreeGrafter"/>
</dbReference>
<name>A0A4Z0LZ52_9GAMM</name>
<dbReference type="RefSeq" id="WP_135444682.1">
    <property type="nucleotide sequence ID" value="NZ_SRLE01000009.1"/>
</dbReference>
<dbReference type="EMBL" id="SRLE01000009">
    <property type="protein sequence ID" value="TGD72504.1"/>
    <property type="molecule type" value="Genomic_DNA"/>
</dbReference>
<dbReference type="InterPro" id="IPR001036">
    <property type="entry name" value="Acrflvin-R"/>
</dbReference>
<dbReference type="SUPFAM" id="SSF82714">
    <property type="entry name" value="Multidrug efflux transporter AcrB TolC docking domain, DN and DC subdomains"/>
    <property type="match status" value="2"/>
</dbReference>
<feature type="transmembrane region" description="Helical" evidence="1">
    <location>
        <begin position="481"/>
        <end position="503"/>
    </location>
</feature>
<dbReference type="Gene3D" id="3.30.2090.10">
    <property type="entry name" value="Multidrug efflux transporter AcrB TolC docking domain, DN and DC subdomains"/>
    <property type="match status" value="2"/>
</dbReference>
<dbReference type="PANTHER" id="PTHR32063:SF16">
    <property type="entry name" value="CATION EFFLUX SYSTEM (ACRB_ACRD_ACRF FAMILY)"/>
    <property type="match status" value="1"/>
</dbReference>
<keyword evidence="1" id="KW-0472">Membrane</keyword>
<evidence type="ECO:0000256" key="1">
    <source>
        <dbReference type="SAM" id="Phobius"/>
    </source>
</evidence>
<feature type="transmembrane region" description="Helical" evidence="1">
    <location>
        <begin position="1032"/>
        <end position="1051"/>
    </location>
</feature>
<keyword evidence="3" id="KW-1185">Reference proteome</keyword>
<dbReference type="InterPro" id="IPR027463">
    <property type="entry name" value="AcrB_DN_DC_subdom"/>
</dbReference>
<dbReference type="OrthoDB" id="9757940at2"/>
<dbReference type="Gene3D" id="3.30.70.1430">
    <property type="entry name" value="Multidrug efflux transporter AcrB pore domain"/>
    <property type="match status" value="2"/>
</dbReference>
<feature type="transmembrane region" description="Helical" evidence="1">
    <location>
        <begin position="922"/>
        <end position="938"/>
    </location>
</feature>
<feature type="transmembrane region" description="Helical" evidence="1">
    <location>
        <begin position="539"/>
        <end position="560"/>
    </location>
</feature>
<dbReference type="PRINTS" id="PR00702">
    <property type="entry name" value="ACRIFLAVINRP"/>
</dbReference>
<sequence>MSHPVDRLVRYTLGGGLPKLIFVVGVLAGILALYFTPREEEPQIVVPMVDVLVEAPGLSARQVERQVTIPMEKLLAQIPGVEHVYSSSATGRASATLRFFVGEDREDSILNTYNKLYSNVDRLPPVVANWMVRPVEVDDVPIVMLALWSEDPQRYSDFELRRMADEVSTFLQGIPSTSEVNVVGGRPRTVRILLDPESLGARRTTAQDIVGALSVSNVLRSAGNWTLGNQSIALEGGDVLRDVGELRELVVNVIDGVPVYLRDVARVVDGPDEADNYTWIGFAPGHPLGELADRPMVAISVAKQRGTNAVSVARAIHEVMGELQQELLPPEVHVEVLRDYGQTANEKVNNLTSSLGFAIVTVVVFIGVFLGWRQAVVVGLAVPICYGITLALDMMLGYTINRVTLFALILALGLLVDDPITGVDNISRFMGRRDLPLKERVVQAIGEIRVPLIMSTLTIVLAFLPLAAITGMMGPYMAPMAFNVPASVIASTFVAFLVTPWLACKLLKEAGPEEEGPTDGGLYAKMMAPILDSKGRGKWILWLVLFLFFATAMLPVLRLVPLKLLPFDNKNEVQVLIDMPESASLEATAALARDIAAEVKRVPEVRAVAAFVGQPSPIDFNGLVRRYYMRSGPHMGELRLTLADKADRAQQSHALVLRLRELLAPYSRDGISVKVVEVPPGPPVLSTLVAEIYGGPVTPYAVQKDAARALIARLSREAHVVEIDSTIEADKPRLRFVTDRQKAALSGIAADDVAQTLAMANAGFNAGFVQLERESRPLPIELRLDPAQRIVENDFERLLVRGRQGVAKASTAEGLEIAPQPLAALGELGAFERSDADQAIHHKDLRPVVYVMAELNGRTPADIIADVHSDMGEPAGEANSWEGRTFLTSGAGDGWQMPEGTDLKWTGEGEWRITKDVFRDMGLGYAFALAAIFFVLRVQTSSNTLSLIIMLAIPLTVIGIMPGFWLMNQFGERSVAGAPDPVLFTATAMIGMIALAGIVVRNSLILVEFITQARERGANIRDALLQAGSVRMRPVLLTAGTTMLGNLVITLDPVFSGLALAIIFGIVASTAFTLVVVPVVYLLVFGGQEDNAAAPGAAPEDAQS</sequence>
<dbReference type="PANTHER" id="PTHR32063">
    <property type="match status" value="1"/>
</dbReference>
<dbReference type="Gene3D" id="3.30.70.1320">
    <property type="entry name" value="Multidrug efflux transporter AcrB pore domain like"/>
    <property type="match status" value="1"/>
</dbReference>
<keyword evidence="1" id="KW-0812">Transmembrane</keyword>
<evidence type="ECO:0000313" key="3">
    <source>
        <dbReference type="Proteomes" id="UP000298050"/>
    </source>
</evidence>
<keyword evidence="1" id="KW-1133">Transmembrane helix</keyword>
<dbReference type="Pfam" id="PF00873">
    <property type="entry name" value="ACR_tran"/>
    <property type="match status" value="1"/>
</dbReference>
<dbReference type="Gene3D" id="3.30.70.1440">
    <property type="entry name" value="Multidrug efflux transporter AcrB pore domain"/>
    <property type="match status" value="1"/>
</dbReference>
<feature type="transmembrane region" description="Helical" evidence="1">
    <location>
        <begin position="448"/>
        <end position="469"/>
    </location>
</feature>
<dbReference type="Proteomes" id="UP000298050">
    <property type="component" value="Unassembled WGS sequence"/>
</dbReference>
<dbReference type="Gene3D" id="1.20.1640.10">
    <property type="entry name" value="Multidrug efflux transporter AcrB transmembrane domain"/>
    <property type="match status" value="2"/>
</dbReference>
<organism evidence="2 3">
    <name type="scientific">Mangrovimicrobium sediminis</name>
    <dbReference type="NCBI Taxonomy" id="2562682"/>
    <lineage>
        <taxon>Bacteria</taxon>
        <taxon>Pseudomonadati</taxon>
        <taxon>Pseudomonadota</taxon>
        <taxon>Gammaproteobacteria</taxon>
        <taxon>Cellvibrionales</taxon>
        <taxon>Halieaceae</taxon>
        <taxon>Mangrovimicrobium</taxon>
    </lineage>
</organism>
<feature type="transmembrane region" description="Helical" evidence="1">
    <location>
        <begin position="20"/>
        <end position="37"/>
    </location>
</feature>
<gene>
    <name evidence="2" type="ORF">E4634_13305</name>
</gene>
<feature type="transmembrane region" description="Helical" evidence="1">
    <location>
        <begin position="377"/>
        <end position="400"/>
    </location>
</feature>
<feature type="transmembrane region" description="Helical" evidence="1">
    <location>
        <begin position="351"/>
        <end position="370"/>
    </location>
</feature>
<feature type="transmembrane region" description="Helical" evidence="1">
    <location>
        <begin position="1057"/>
        <end position="1084"/>
    </location>
</feature>
<protein>
    <submittedName>
        <fullName evidence="2">Efflux RND transporter permease subunit</fullName>
    </submittedName>
</protein>
<dbReference type="SUPFAM" id="SSF82693">
    <property type="entry name" value="Multidrug efflux transporter AcrB pore domain, PN1, PN2, PC1 and PC2 subdomains"/>
    <property type="match status" value="3"/>
</dbReference>